<proteinExistence type="predicted"/>
<dbReference type="Proteomes" id="UP000281028">
    <property type="component" value="Unassembled WGS sequence"/>
</dbReference>
<dbReference type="GO" id="GO:0008168">
    <property type="term" value="F:methyltransferase activity"/>
    <property type="evidence" value="ECO:0007669"/>
    <property type="project" value="UniProtKB-KW"/>
</dbReference>
<comment type="caution">
    <text evidence="1">The sequence shown here is derived from an EMBL/GenBank/DDBJ whole genome shotgun (WGS) entry which is preliminary data.</text>
</comment>
<dbReference type="Pfam" id="PF13649">
    <property type="entry name" value="Methyltransf_25"/>
    <property type="match status" value="1"/>
</dbReference>
<evidence type="ECO:0000313" key="1">
    <source>
        <dbReference type="EMBL" id="NSL90772.1"/>
    </source>
</evidence>
<keyword evidence="2" id="KW-1185">Reference proteome</keyword>
<sequence>MIPDTTYRSSAPEIMDDFHMEGMQLANALDKIARINHMLGGNRITLKGVDALMKNIPAGQEVIMADIGCGNGDMLRTLAEYGRKKRWNLRLIGIDANSFTIRHATELSAAYPEIAYHCMDIMQPAFAELSYHIALCTLTLHHFTDREIVALMQRLRTNAVTGIVVNDLQRSRLAWSLFRLLCFALRVNPMTKADGLTSILRGFKKQELIRFAEKLQVTQYTLRWQWAFRYQWIISNV</sequence>
<dbReference type="CDD" id="cd02440">
    <property type="entry name" value="AdoMet_MTases"/>
    <property type="match status" value="1"/>
</dbReference>
<keyword evidence="1" id="KW-0808">Transferase</keyword>
<dbReference type="EMBL" id="RIAR02000001">
    <property type="protein sequence ID" value="NSL90772.1"/>
    <property type="molecule type" value="Genomic_DNA"/>
</dbReference>
<dbReference type="SUPFAM" id="SSF53335">
    <property type="entry name" value="S-adenosyl-L-methionine-dependent methyltransferases"/>
    <property type="match status" value="1"/>
</dbReference>
<keyword evidence="1" id="KW-0489">Methyltransferase</keyword>
<dbReference type="AlphaFoldDB" id="A0A3S1B299"/>
<reference evidence="1" key="1">
    <citation type="submission" date="2020-05" db="EMBL/GenBank/DDBJ databases">
        <title>Chitinophaga laudate sp. nov., isolated from a tropical peat swamp.</title>
        <authorList>
            <person name="Goh C.B.S."/>
            <person name="Lee M.S."/>
            <person name="Parimannan S."/>
            <person name="Pasbakhsh P."/>
            <person name="Yule C.M."/>
            <person name="Rajandas H."/>
            <person name="Loke S."/>
            <person name="Croft L."/>
            <person name="Tan J.B.L."/>
        </authorList>
    </citation>
    <scope>NUCLEOTIDE SEQUENCE</scope>
    <source>
        <strain evidence="1">Mgbs1</strain>
    </source>
</reference>
<protein>
    <submittedName>
        <fullName evidence="1">Methyltransferase domain-containing protein</fullName>
    </submittedName>
</protein>
<organism evidence="1 2">
    <name type="scientific">Chitinophaga solisilvae</name>
    <dbReference type="NCBI Taxonomy" id="1233460"/>
    <lineage>
        <taxon>Bacteria</taxon>
        <taxon>Pseudomonadati</taxon>
        <taxon>Bacteroidota</taxon>
        <taxon>Chitinophagia</taxon>
        <taxon>Chitinophagales</taxon>
        <taxon>Chitinophagaceae</taxon>
        <taxon>Chitinophaga</taxon>
    </lineage>
</organism>
<evidence type="ECO:0000313" key="2">
    <source>
        <dbReference type="Proteomes" id="UP000281028"/>
    </source>
</evidence>
<accession>A0A3S1B299</accession>
<dbReference type="OrthoDB" id="9800454at2"/>
<dbReference type="GO" id="GO:0032259">
    <property type="term" value="P:methylation"/>
    <property type="evidence" value="ECO:0007669"/>
    <property type="project" value="UniProtKB-KW"/>
</dbReference>
<dbReference type="InterPro" id="IPR041698">
    <property type="entry name" value="Methyltransf_25"/>
</dbReference>
<gene>
    <name evidence="1" type="ORF">ECE50_028370</name>
</gene>
<dbReference type="InterPro" id="IPR029063">
    <property type="entry name" value="SAM-dependent_MTases_sf"/>
</dbReference>
<name>A0A3S1B299_9BACT</name>
<dbReference type="Gene3D" id="3.40.50.150">
    <property type="entry name" value="Vaccinia Virus protein VP39"/>
    <property type="match status" value="1"/>
</dbReference>